<reference evidence="1" key="1">
    <citation type="journal article" date="2013" name="Genome Announc.">
        <title>Draft Genome Sequence of Agarivorans albus Strain MKT 106T, an Agarolytic Marine Bacterium.</title>
        <authorList>
            <person name="Yasuike M."/>
            <person name="Nakamura Y."/>
            <person name="Kai W."/>
            <person name="Fujiwara A."/>
            <person name="Fukui Y."/>
            <person name="Satomi M."/>
            <person name="Sano M."/>
        </authorList>
    </citation>
    <scope>NUCLEOTIDE SEQUENCE [LARGE SCALE GENOMIC DNA]</scope>
</reference>
<sequence>MDEHNHNQELDAFLARTIFYPKFKVAYDTLTHIYKFGGRDAELVVLIGPVGAGKSHMIEQLMLDYPIRDTDEQTFRPILYARIPPENTYAGLLGNLLEAMGDPLPWRGLVVERRMRLKSLITQQQTRMITLDESQSVIPRSGADAKTANVKLLLELMNDLKIPILLAGKEDLLALMAADDAIRSRTRCKLSLSYFSCMTRAGAFDFADYIQGLIGFFPRKVKGFNFFSVLDDGKPVLKKDISTLIRLILATDGCPRSIRFLFKAVIERTTSDTVVELKHFADAFYTASNLEIPLSFNPLLDSESSESIAKVSEEAERRGLYDSDAF</sequence>
<dbReference type="Proteomes" id="UP000014461">
    <property type="component" value="Unassembled WGS sequence"/>
</dbReference>
<keyword evidence="2" id="KW-1185">Reference proteome</keyword>
<organism evidence="1 2">
    <name type="scientific">Agarivorans albus MKT 106</name>
    <dbReference type="NCBI Taxonomy" id="1331007"/>
    <lineage>
        <taxon>Bacteria</taxon>
        <taxon>Pseudomonadati</taxon>
        <taxon>Pseudomonadota</taxon>
        <taxon>Gammaproteobacteria</taxon>
        <taxon>Alteromonadales</taxon>
        <taxon>Alteromonadaceae</taxon>
        <taxon>Agarivorans</taxon>
    </lineage>
</organism>
<protein>
    <submittedName>
        <fullName evidence="1">TniB NTP-binding protein</fullName>
    </submittedName>
</protein>
<proteinExistence type="predicted"/>
<dbReference type="SUPFAM" id="SSF52540">
    <property type="entry name" value="P-loop containing nucleoside triphosphate hydrolases"/>
    <property type="match status" value="1"/>
</dbReference>
<dbReference type="RefSeq" id="WP_016402417.1">
    <property type="nucleotide sequence ID" value="NZ_BARX01000018.1"/>
</dbReference>
<dbReference type="InterPro" id="IPR027417">
    <property type="entry name" value="P-loop_NTPase"/>
</dbReference>
<evidence type="ECO:0000313" key="2">
    <source>
        <dbReference type="Proteomes" id="UP000014461"/>
    </source>
</evidence>
<dbReference type="Gene3D" id="3.40.50.300">
    <property type="entry name" value="P-loop containing nucleotide triphosphate hydrolases"/>
    <property type="match status" value="1"/>
</dbReference>
<dbReference type="OrthoDB" id="6388791at2"/>
<gene>
    <name evidence="1" type="ORF">AALB_2730</name>
</gene>
<dbReference type="AlphaFoldDB" id="R9PMW2"/>
<dbReference type="EMBL" id="BARX01000018">
    <property type="protein sequence ID" value="GAD02650.1"/>
    <property type="molecule type" value="Genomic_DNA"/>
</dbReference>
<dbReference type="InterPro" id="IPR008868">
    <property type="entry name" value="TniB"/>
</dbReference>
<evidence type="ECO:0000313" key="1">
    <source>
        <dbReference type="EMBL" id="GAD02650.1"/>
    </source>
</evidence>
<dbReference type="Pfam" id="PF05621">
    <property type="entry name" value="TniB"/>
    <property type="match status" value="1"/>
</dbReference>
<accession>R9PMW2</accession>
<name>R9PMW2_AGAAL</name>
<dbReference type="STRING" id="1331007.AALB_2730"/>
<comment type="caution">
    <text evidence="1">The sequence shown here is derived from an EMBL/GenBank/DDBJ whole genome shotgun (WGS) entry which is preliminary data.</text>
</comment>